<dbReference type="Proteomes" id="UP000269221">
    <property type="component" value="Unassembled WGS sequence"/>
</dbReference>
<organism evidence="1 2">
    <name type="scientific">Hirundo rustica rustica</name>
    <dbReference type="NCBI Taxonomy" id="333673"/>
    <lineage>
        <taxon>Eukaryota</taxon>
        <taxon>Metazoa</taxon>
        <taxon>Chordata</taxon>
        <taxon>Craniata</taxon>
        <taxon>Vertebrata</taxon>
        <taxon>Euteleostomi</taxon>
        <taxon>Archelosauria</taxon>
        <taxon>Archosauria</taxon>
        <taxon>Dinosauria</taxon>
        <taxon>Saurischia</taxon>
        <taxon>Theropoda</taxon>
        <taxon>Coelurosauria</taxon>
        <taxon>Aves</taxon>
        <taxon>Neognathae</taxon>
        <taxon>Neoaves</taxon>
        <taxon>Telluraves</taxon>
        <taxon>Australaves</taxon>
        <taxon>Passeriformes</taxon>
        <taxon>Sylvioidea</taxon>
        <taxon>Hirundinidae</taxon>
        <taxon>Hirundo</taxon>
    </lineage>
</organism>
<proteinExistence type="predicted"/>
<comment type="caution">
    <text evidence="1">The sequence shown here is derived from an EMBL/GenBank/DDBJ whole genome shotgun (WGS) entry which is preliminary data.</text>
</comment>
<name>A0A3M0KAG6_HIRRU</name>
<reference evidence="1 2" key="1">
    <citation type="submission" date="2018-07" db="EMBL/GenBank/DDBJ databases">
        <title>A high quality draft genome assembly of the barn swallow (H. rustica rustica).</title>
        <authorList>
            <person name="Formenti G."/>
            <person name="Chiara M."/>
            <person name="Poveda L."/>
            <person name="Francoijs K.-J."/>
            <person name="Bonisoli-Alquati A."/>
            <person name="Canova L."/>
            <person name="Gianfranceschi L."/>
            <person name="Horner D.S."/>
            <person name="Saino N."/>
        </authorList>
    </citation>
    <scope>NUCLEOTIDE SEQUENCE [LARGE SCALE GENOMIC DNA]</scope>
    <source>
        <strain evidence="1">Chelidonia</strain>
        <tissue evidence="1">Blood</tissue>
    </source>
</reference>
<sequence>MRPLENLNIFSSRPIGIQMCHPFWCKEYHDDFWGQQEQNFAEGETTGWIGPYKRAFAEKSLHIWQGKLDKASPASLMGLAFGNKVSVLELGETFPDMEAASGVFPQKPTLKLSFNSSKSCHVNPT</sequence>
<evidence type="ECO:0000313" key="1">
    <source>
        <dbReference type="EMBL" id="RMC10179.1"/>
    </source>
</evidence>
<accession>A0A3M0KAG6</accession>
<protein>
    <submittedName>
        <fullName evidence="1">Uncharacterized protein</fullName>
    </submittedName>
</protein>
<dbReference type="AlphaFoldDB" id="A0A3M0KAG6"/>
<gene>
    <name evidence="1" type="ORF">DUI87_12979</name>
</gene>
<dbReference type="EMBL" id="QRBI01000112">
    <property type="protein sequence ID" value="RMC10179.1"/>
    <property type="molecule type" value="Genomic_DNA"/>
</dbReference>
<keyword evidence="2" id="KW-1185">Reference proteome</keyword>
<evidence type="ECO:0000313" key="2">
    <source>
        <dbReference type="Proteomes" id="UP000269221"/>
    </source>
</evidence>